<organism evidence="3 4">
    <name type="scientific">Candidatus Corynebacterium faecigallinarum</name>
    <dbReference type="NCBI Taxonomy" id="2838528"/>
    <lineage>
        <taxon>Bacteria</taxon>
        <taxon>Bacillati</taxon>
        <taxon>Actinomycetota</taxon>
        <taxon>Actinomycetes</taxon>
        <taxon>Mycobacteriales</taxon>
        <taxon>Corynebacteriaceae</taxon>
        <taxon>Corynebacterium</taxon>
    </lineage>
</organism>
<evidence type="ECO:0000256" key="1">
    <source>
        <dbReference type="SAM" id="MobiDB-lite"/>
    </source>
</evidence>
<feature type="compositionally biased region" description="Basic and acidic residues" evidence="1">
    <location>
        <begin position="103"/>
        <end position="130"/>
    </location>
</feature>
<dbReference type="EMBL" id="DWVP01000024">
    <property type="protein sequence ID" value="HJC86261.1"/>
    <property type="molecule type" value="Genomic_DNA"/>
</dbReference>
<keyword evidence="2" id="KW-1133">Transmembrane helix</keyword>
<protein>
    <submittedName>
        <fullName evidence="3">DUF3040 domain-containing protein</fullName>
    </submittedName>
</protein>
<accession>A0A9D2TPZ0</accession>
<proteinExistence type="predicted"/>
<dbReference type="AlphaFoldDB" id="A0A9D2TPZ0"/>
<evidence type="ECO:0000313" key="4">
    <source>
        <dbReference type="Proteomes" id="UP000823858"/>
    </source>
</evidence>
<name>A0A9D2TPZ0_9CORY</name>
<gene>
    <name evidence="3" type="ORF">H9751_12140</name>
</gene>
<feature type="compositionally biased region" description="Low complexity" evidence="1">
    <location>
        <begin position="92"/>
        <end position="102"/>
    </location>
</feature>
<feature type="transmembrane region" description="Helical" evidence="2">
    <location>
        <begin position="69"/>
        <end position="90"/>
    </location>
</feature>
<evidence type="ECO:0000256" key="2">
    <source>
        <dbReference type="SAM" id="Phobius"/>
    </source>
</evidence>
<reference evidence="3" key="2">
    <citation type="submission" date="2021-04" db="EMBL/GenBank/DDBJ databases">
        <authorList>
            <person name="Gilroy R."/>
        </authorList>
    </citation>
    <scope>NUCLEOTIDE SEQUENCE</scope>
    <source>
        <strain evidence="3">ChiHjej13B12-4958</strain>
    </source>
</reference>
<dbReference type="Proteomes" id="UP000823858">
    <property type="component" value="Unassembled WGS sequence"/>
</dbReference>
<keyword evidence="2" id="KW-0812">Transmembrane</keyword>
<evidence type="ECO:0000313" key="3">
    <source>
        <dbReference type="EMBL" id="HJC86261.1"/>
    </source>
</evidence>
<reference evidence="3" key="1">
    <citation type="journal article" date="2021" name="PeerJ">
        <title>Extensive microbial diversity within the chicken gut microbiome revealed by metagenomics and culture.</title>
        <authorList>
            <person name="Gilroy R."/>
            <person name="Ravi A."/>
            <person name="Getino M."/>
            <person name="Pursley I."/>
            <person name="Horton D.L."/>
            <person name="Alikhan N.F."/>
            <person name="Baker D."/>
            <person name="Gharbi K."/>
            <person name="Hall N."/>
            <person name="Watson M."/>
            <person name="Adriaenssens E.M."/>
            <person name="Foster-Nyarko E."/>
            <person name="Jarju S."/>
            <person name="Secka A."/>
            <person name="Antonio M."/>
            <person name="Oren A."/>
            <person name="Chaudhuri R.R."/>
            <person name="La Ragione R."/>
            <person name="Hildebrand F."/>
            <person name="Pallen M.J."/>
        </authorList>
    </citation>
    <scope>NUCLEOTIDE SEQUENCE</scope>
    <source>
        <strain evidence="3">ChiHjej13B12-4958</strain>
    </source>
</reference>
<dbReference type="InterPro" id="IPR021401">
    <property type="entry name" value="DUF3040"/>
</dbReference>
<feature type="region of interest" description="Disordered" evidence="1">
    <location>
        <begin position="92"/>
        <end position="130"/>
    </location>
</feature>
<keyword evidence="2" id="KW-0472">Membrane</keyword>
<dbReference type="Pfam" id="PF11239">
    <property type="entry name" value="DUF3040"/>
    <property type="match status" value="1"/>
</dbReference>
<sequence>MALSEQERRMLQEIEQALIAEDPSLAKQASGSAGGQGGGGVTVGIRSVAVLLLGLCVLIAGIALSQNSLWFVAMAAVGFFIMFGGGLLAFRSGSSTSSSSRKNSTESGRKDGGDGGVADRMEDSFRKRFE</sequence>
<feature type="transmembrane region" description="Helical" evidence="2">
    <location>
        <begin position="43"/>
        <end position="63"/>
    </location>
</feature>
<comment type="caution">
    <text evidence="3">The sequence shown here is derived from an EMBL/GenBank/DDBJ whole genome shotgun (WGS) entry which is preliminary data.</text>
</comment>